<gene>
    <name evidence="6" type="ORF">B4167_0715</name>
    <name evidence="5" type="ORF">BT1A1_2497</name>
</gene>
<dbReference type="SUPFAM" id="SSF48498">
    <property type="entry name" value="Tetracyclin repressor-like, C-terminal domain"/>
    <property type="match status" value="1"/>
</dbReference>
<proteinExistence type="predicted"/>
<evidence type="ECO:0000313" key="6">
    <source>
        <dbReference type="EMBL" id="KIO70025.1"/>
    </source>
</evidence>
<keyword evidence="8" id="KW-1185">Reference proteome</keyword>
<evidence type="ECO:0000313" key="5">
    <source>
        <dbReference type="EMBL" id="CEE02315.1"/>
    </source>
</evidence>
<dbReference type="EMBL" id="CCRF01000068">
    <property type="protein sequence ID" value="CEE02315.1"/>
    <property type="molecule type" value="Genomic_DNA"/>
</dbReference>
<feature type="DNA-binding region" description="H-T-H motif" evidence="3">
    <location>
        <begin position="28"/>
        <end position="47"/>
    </location>
</feature>
<keyword evidence="2 3" id="KW-0238">DNA-binding</keyword>
<dbReference type="InterPro" id="IPR001647">
    <property type="entry name" value="HTH_TetR"/>
</dbReference>
<dbReference type="InterPro" id="IPR009057">
    <property type="entry name" value="Homeodomain-like_sf"/>
</dbReference>
<sequence length="212" mass="25093">MNNTLKTKEKIFKAALSEFNIKGYSGTSIREIATAANMNVSTISYYFQGKHGLLKYAFISFFEPYINIIEDSLLKFERQPVLACLKYVINQLMNYQYQNFELSRFVWREVSIDSQIVRETMTTYFRKERYLLQSILEKGMKSQELKKVHVGVIITQLKGIMTMPFLNSIYTSEVWNIYYQEQYYLEKYKDHIIHWIDNTLVETENVSLTGNV</sequence>
<dbReference type="eggNOG" id="COG1309">
    <property type="taxonomic scope" value="Bacteria"/>
</dbReference>
<organism evidence="5 8">
    <name type="scientific">Caldibacillus thermoamylovorans</name>
    <dbReference type="NCBI Taxonomy" id="35841"/>
    <lineage>
        <taxon>Bacteria</taxon>
        <taxon>Bacillati</taxon>
        <taxon>Bacillota</taxon>
        <taxon>Bacilli</taxon>
        <taxon>Bacillales</taxon>
        <taxon>Bacillaceae</taxon>
        <taxon>Caldibacillus</taxon>
    </lineage>
</organism>
<protein>
    <submittedName>
        <fullName evidence="5">YttP</fullName>
    </submittedName>
</protein>
<dbReference type="PANTHER" id="PTHR43479">
    <property type="entry name" value="ACREF/ENVCD OPERON REPRESSOR-RELATED"/>
    <property type="match status" value="1"/>
</dbReference>
<dbReference type="STRING" id="35841.B4167_0715"/>
<dbReference type="RefSeq" id="WP_034771691.1">
    <property type="nucleotide sequence ID" value="NZ_CCRF01000068.1"/>
</dbReference>
<name>A0A090J371_9BACI</name>
<dbReference type="Pfam" id="PF00440">
    <property type="entry name" value="TetR_N"/>
    <property type="match status" value="1"/>
</dbReference>
<dbReference type="GeneID" id="92961832"/>
<dbReference type="PANTHER" id="PTHR43479:SF11">
    <property type="entry name" value="ACREF_ENVCD OPERON REPRESSOR-RELATED"/>
    <property type="match status" value="1"/>
</dbReference>
<dbReference type="Proteomes" id="UP000032076">
    <property type="component" value="Unassembled WGS sequence"/>
</dbReference>
<dbReference type="AlphaFoldDB" id="A0A090J371"/>
<feature type="domain" description="HTH tetR-type" evidence="4">
    <location>
        <begin position="5"/>
        <end position="65"/>
    </location>
</feature>
<dbReference type="Proteomes" id="UP000040576">
    <property type="component" value="Unassembled WGS sequence"/>
</dbReference>
<dbReference type="NCBIfam" id="NF037937">
    <property type="entry name" value="septum_RefZ"/>
    <property type="match status" value="1"/>
</dbReference>
<dbReference type="EMBL" id="JXLU01000147">
    <property type="protein sequence ID" value="KIO70025.1"/>
    <property type="molecule type" value="Genomic_DNA"/>
</dbReference>
<dbReference type="PROSITE" id="PS50977">
    <property type="entry name" value="HTH_TETR_2"/>
    <property type="match status" value="1"/>
</dbReference>
<dbReference type="Gene3D" id="1.10.357.10">
    <property type="entry name" value="Tetracycline Repressor, domain 2"/>
    <property type="match status" value="1"/>
</dbReference>
<evidence type="ECO:0000256" key="2">
    <source>
        <dbReference type="ARBA" id="ARBA00023125"/>
    </source>
</evidence>
<dbReference type="GO" id="GO:0003677">
    <property type="term" value="F:DNA binding"/>
    <property type="evidence" value="ECO:0007669"/>
    <property type="project" value="UniProtKB-UniRule"/>
</dbReference>
<evidence type="ECO:0000256" key="1">
    <source>
        <dbReference type="ARBA" id="ARBA00022491"/>
    </source>
</evidence>
<dbReference type="InterPro" id="IPR050624">
    <property type="entry name" value="HTH-type_Tx_Regulator"/>
</dbReference>
<accession>A0A090J371</accession>
<dbReference type="SUPFAM" id="SSF46689">
    <property type="entry name" value="Homeodomain-like"/>
    <property type="match status" value="1"/>
</dbReference>
<keyword evidence="1" id="KW-0678">Repressor</keyword>
<dbReference type="InterPro" id="IPR036271">
    <property type="entry name" value="Tet_transcr_reg_TetR-rel_C_sf"/>
</dbReference>
<evidence type="ECO:0000259" key="4">
    <source>
        <dbReference type="PROSITE" id="PS50977"/>
    </source>
</evidence>
<evidence type="ECO:0000313" key="8">
    <source>
        <dbReference type="Proteomes" id="UP000040576"/>
    </source>
</evidence>
<reference evidence="6 7" key="2">
    <citation type="submission" date="2015-01" db="EMBL/GenBank/DDBJ databases">
        <title>Draft Genome Sequences of Four Bacillus thermoamylovorans Strains, Isolated From Food Products.</title>
        <authorList>
            <person name="Krawcyk A.O."/>
            <person name="Berendsen E.M."/>
            <person name="Eijlander R.T."/>
            <person name="de Jong A."/>
            <person name="Wells-Bennik M."/>
            <person name="Kuipers O.P."/>
        </authorList>
    </citation>
    <scope>NUCLEOTIDE SEQUENCE [LARGE SCALE GENOMIC DNA]</scope>
    <source>
        <strain evidence="6 7">B4167</strain>
    </source>
</reference>
<reference evidence="5 8" key="1">
    <citation type="submission" date="2014-07" db="EMBL/GenBank/DDBJ databases">
        <authorList>
            <person name="Wibberg Daniel"/>
        </authorList>
    </citation>
    <scope>NUCLEOTIDE SEQUENCE [LARGE SCALE GENOMIC DNA]</scope>
</reference>
<evidence type="ECO:0000313" key="7">
    <source>
        <dbReference type="Proteomes" id="UP000032076"/>
    </source>
</evidence>
<evidence type="ECO:0000256" key="3">
    <source>
        <dbReference type="PROSITE-ProRule" id="PRU00335"/>
    </source>
</evidence>
<dbReference type="PATRIC" id="fig|35841.6.peg.3799"/>
<dbReference type="OrthoDB" id="9789566at2"/>